<gene>
    <name evidence="1" type="ORF">CWI35_01845</name>
</gene>
<accession>A0ABM6QJ71</accession>
<proteinExistence type="predicted"/>
<evidence type="ECO:0000313" key="2">
    <source>
        <dbReference type="Proteomes" id="UP000265462"/>
    </source>
</evidence>
<evidence type="ECO:0000313" key="1">
    <source>
        <dbReference type="EMBL" id="AUI35424.1"/>
    </source>
</evidence>
<reference evidence="1 2" key="1">
    <citation type="submission" date="2018-02" db="EMBL/GenBank/DDBJ databases">
        <title>Complete genome and methylome analysis of Bacillus caldolyticus.</title>
        <authorList>
            <person name="Fomenkov A.I."/>
            <person name="Mersha F."/>
            <person name="Vincze T."/>
            <person name="Roberts R.J."/>
        </authorList>
    </citation>
    <scope>NUCLEOTIDE SEQUENCE [LARGE SCALE GENOMIC DNA]</scope>
    <source>
        <strain evidence="1 2">NEB414</strain>
    </source>
</reference>
<organism evidence="1 2">
    <name type="scientific">Bacillus caldolyticus</name>
    <dbReference type="NCBI Taxonomy" id="1394"/>
    <lineage>
        <taxon>Bacteria</taxon>
        <taxon>Bacillati</taxon>
        <taxon>Bacillota</taxon>
        <taxon>Bacilli</taxon>
        <taxon>Bacillales</taxon>
        <taxon>Anoxybacillaceae</taxon>
        <taxon>Geobacillus</taxon>
        <taxon>Geobacillus thermoleovorans group</taxon>
    </lineage>
</organism>
<keyword evidence="2" id="KW-1185">Reference proteome</keyword>
<sequence>MEEGFQSHHKTIDISRMNGHARSSRAKFVQNNLQCVNPCKKAGRSAFFSLLNSAFFTKYPKEVSRLKEREGQKCTQKVC</sequence>
<name>A0ABM6QJ71_BACCL</name>
<dbReference type="EMBL" id="CP025074">
    <property type="protein sequence ID" value="AUI35424.1"/>
    <property type="molecule type" value="Genomic_DNA"/>
</dbReference>
<protein>
    <submittedName>
        <fullName evidence="1">Uncharacterized protein</fullName>
    </submittedName>
</protein>
<dbReference type="Proteomes" id="UP000265462">
    <property type="component" value="Chromosome"/>
</dbReference>